<keyword evidence="5" id="KW-0472">Membrane</keyword>
<dbReference type="InterPro" id="IPR010987">
    <property type="entry name" value="Glutathione-S-Trfase_C-like"/>
</dbReference>
<dbReference type="PROSITE" id="PS50011">
    <property type="entry name" value="PROTEIN_KINASE_DOM"/>
    <property type="match status" value="2"/>
</dbReference>
<dbReference type="Gene3D" id="1.10.510.10">
    <property type="entry name" value="Transferase(Phosphotransferase) domain 1"/>
    <property type="match status" value="2"/>
</dbReference>
<evidence type="ECO:0000313" key="9">
    <source>
        <dbReference type="EMBL" id="GMI03241.1"/>
    </source>
</evidence>
<dbReference type="Pfam" id="PF00069">
    <property type="entry name" value="Pkinase"/>
    <property type="match status" value="1"/>
</dbReference>
<feature type="region of interest" description="Disordered" evidence="6">
    <location>
        <begin position="224"/>
        <end position="249"/>
    </location>
</feature>
<feature type="region of interest" description="Disordered" evidence="6">
    <location>
        <begin position="571"/>
        <end position="592"/>
    </location>
</feature>
<dbReference type="InterPro" id="IPR011009">
    <property type="entry name" value="Kinase-like_dom_sf"/>
</dbReference>
<comment type="caution">
    <text evidence="9">The sequence shown here is derived from an EMBL/GenBank/DDBJ whole genome shotgun (WGS) entry which is preliminary data.</text>
</comment>
<reference evidence="9" key="1">
    <citation type="submission" date="2022-07" db="EMBL/GenBank/DDBJ databases">
        <title>Genome analysis of Parmales, a sister group of diatoms, reveals the evolutionary specialization of diatoms from phago-mixotrophs to photoautotrophs.</title>
        <authorList>
            <person name="Ban H."/>
            <person name="Sato S."/>
            <person name="Yoshikawa S."/>
            <person name="Kazumasa Y."/>
            <person name="Nakamura Y."/>
            <person name="Ichinomiya M."/>
            <person name="Saitoh K."/>
            <person name="Sato N."/>
            <person name="Blanc-Mathieu R."/>
            <person name="Endo H."/>
            <person name="Kuwata A."/>
            <person name="Ogata H."/>
        </authorList>
    </citation>
    <scope>NUCLEOTIDE SEQUENCE</scope>
</reference>
<dbReference type="SUPFAM" id="SSF56112">
    <property type="entry name" value="Protein kinase-like (PK-like)"/>
    <property type="match status" value="3"/>
</dbReference>
<dbReference type="InterPro" id="IPR051681">
    <property type="entry name" value="Ser/Thr_Kinases-Pseudokinases"/>
</dbReference>
<accession>A0A9W7CEQ0</accession>
<dbReference type="Proteomes" id="UP001165082">
    <property type="component" value="Unassembled WGS sequence"/>
</dbReference>
<keyword evidence="4" id="KW-0808">Transferase</keyword>
<sequence length="1201" mass="135291">MRLAIDHLDSNLNPAFFTFFANKDSSKDQSLSESFNQSLDTVEDFLKSRPFLCSQTMTLADIAYIPFFERMCTALSHFKNFEIDPVRFENVCGWMKRVFDRPSFKTCEMGEEKIIKTYANVSDTNNSSLTISLLPSTSSTSNSCTPLHKYNSKSKKTHYNTLPPNRYLGTIDPATNDPIYYSTLRDWSDLTAEGRGVFDTCYQVNPKIDDGRLAFHTALAAPSLNASDPSASAEDPEGLRAPHFTYRFPQGTKTTDPGVKLGEGFYRSAYVLPVSRYPGVPVGPDGRGAIYKSCNGIESVQKRGGGGWDNKEFNSKSGLSRYDKEVMLMHGLRGVEGVVELIGVKCEFDGGLIQEGSDMMLSDWVALTWGRVGGGVKVGAMKEAARGIEMIWGQDATHTDVNAGQFQVVVRGEGEVPEVRIQDFNRARFPQRTPEGLACPFKIQGAGGKLRSPEEYRRIWLTPSIDIFSFGYVLFEVLLGRKPYSREADFEEVEVVKDGVLRKKTMVKAKQQMSIVNGWTHPIEGWDETSQWQREVVELIKRCWSYDPEDRPTAKEVRERLEDIEVIARSQSQTKATPATPTVAHDDADARREQPGPTIHAVILVRIYPDDKPKWTTTELEQWIRYMQYAGVGHIYLYDNYKVPSERLEPWITQTFRTDEVSYHDWGAYQPYTIQGTQVRAYQHALDQYGLKSTYQIPWDMDEYPFVSLDTERGFLQRTIAKLEMAYPNVGEFSCKNFLYLGPNNHQQHTTPTIARWKRRTPEPANGLDKPIYRTDRISRCQVHHNSLKAGWRSMDVDPSILRMNHYWGARIQNWGDDTPESLAKTIEDPEKAYQMAVNIYRNPPQDFQTRSDVLQLADKPSNYLYHPSVWLHLPNSTTPSNNPSSMPSKVTLGDFHLISRLESGSTNTVYRVSFSPPSSNSASDVSFVLKASDGARIWGRACALAIQALLSPPPPPHIKRSQLPYLHFVGDTVNPLHRPPPLSGLSTSSDDSDVLQWPHWPSSKTLHIEVEEFRDLSTSSHHPAYYGDPNFSMSAVQAFARSLLTLLIHSHSRGVMNKDLHSSNVWWDATAGLASVLDWNGADIYTSSSPPLIHVAEECHGIQPPEANGDEAARHVNTHHFDIWSVGILLGWQMDMPGPVLWYGEGRGWEPPHELGWPGGGEEGDMNLDEPGIRLVKDLVERACERDPKARPTAEDFGGV</sequence>
<proteinExistence type="inferred from homology"/>
<gene>
    <name evidence="9" type="ORF">TrRE_jg12140</name>
</gene>
<name>A0A9W7CEQ0_9STRA</name>
<comment type="similarity">
    <text evidence="2">Belongs to the glycosyltransferase 92 family.</text>
</comment>
<dbReference type="GO" id="GO:0005524">
    <property type="term" value="F:ATP binding"/>
    <property type="evidence" value="ECO:0007669"/>
    <property type="project" value="InterPro"/>
</dbReference>
<feature type="compositionally biased region" description="Polar residues" evidence="6">
    <location>
        <begin position="571"/>
        <end position="580"/>
    </location>
</feature>
<dbReference type="Pfam" id="PF01697">
    <property type="entry name" value="Glyco_transf_92"/>
    <property type="match status" value="1"/>
</dbReference>
<evidence type="ECO:0000259" key="8">
    <source>
        <dbReference type="PROSITE" id="PS50405"/>
    </source>
</evidence>
<dbReference type="Gene3D" id="1.20.1050.10">
    <property type="match status" value="1"/>
</dbReference>
<feature type="domain" description="Protein kinase" evidence="7">
    <location>
        <begin position="896"/>
        <end position="1201"/>
    </location>
</feature>
<dbReference type="EMBL" id="BRXZ01000021">
    <property type="protein sequence ID" value="GMI03241.1"/>
    <property type="molecule type" value="Genomic_DNA"/>
</dbReference>
<dbReference type="GO" id="GO:0004674">
    <property type="term" value="F:protein serine/threonine kinase activity"/>
    <property type="evidence" value="ECO:0007669"/>
    <property type="project" value="TreeGrafter"/>
</dbReference>
<keyword evidence="10" id="KW-1185">Reference proteome</keyword>
<keyword evidence="3" id="KW-0328">Glycosyltransferase</keyword>
<protein>
    <recommendedName>
        <fullName evidence="11">Protein kinase domain-containing protein</fullName>
    </recommendedName>
</protein>
<dbReference type="InterPro" id="IPR008166">
    <property type="entry name" value="Glyco_transf_92"/>
</dbReference>
<dbReference type="InterPro" id="IPR004046">
    <property type="entry name" value="GST_C"/>
</dbReference>
<feature type="domain" description="Protein kinase" evidence="7">
    <location>
        <begin position="255"/>
        <end position="567"/>
    </location>
</feature>
<dbReference type="GO" id="GO:0016757">
    <property type="term" value="F:glycosyltransferase activity"/>
    <property type="evidence" value="ECO:0007669"/>
    <property type="project" value="UniProtKB-KW"/>
</dbReference>
<dbReference type="AlphaFoldDB" id="A0A9W7CEQ0"/>
<dbReference type="OrthoDB" id="41771at2759"/>
<dbReference type="SUPFAM" id="SSF47616">
    <property type="entry name" value="GST C-terminal domain-like"/>
    <property type="match status" value="1"/>
</dbReference>
<dbReference type="Pfam" id="PF00043">
    <property type="entry name" value="GST_C"/>
    <property type="match status" value="1"/>
</dbReference>
<evidence type="ECO:0000259" key="7">
    <source>
        <dbReference type="PROSITE" id="PS50011"/>
    </source>
</evidence>
<evidence type="ECO:0000256" key="4">
    <source>
        <dbReference type="ARBA" id="ARBA00022679"/>
    </source>
</evidence>
<evidence type="ECO:0000313" key="10">
    <source>
        <dbReference type="Proteomes" id="UP001165082"/>
    </source>
</evidence>
<feature type="domain" description="GST C-terminal" evidence="8">
    <location>
        <begin position="1"/>
        <end position="119"/>
    </location>
</feature>
<dbReference type="InterPro" id="IPR036282">
    <property type="entry name" value="Glutathione-S-Trfase_C_sf"/>
</dbReference>
<evidence type="ECO:0000256" key="3">
    <source>
        <dbReference type="ARBA" id="ARBA00022676"/>
    </source>
</evidence>
<comment type="subcellular location">
    <subcellularLocation>
        <location evidence="1">Membrane</location>
    </subcellularLocation>
</comment>
<organism evidence="9 10">
    <name type="scientific">Triparma retinervis</name>
    <dbReference type="NCBI Taxonomy" id="2557542"/>
    <lineage>
        <taxon>Eukaryota</taxon>
        <taxon>Sar</taxon>
        <taxon>Stramenopiles</taxon>
        <taxon>Ochrophyta</taxon>
        <taxon>Bolidophyceae</taxon>
        <taxon>Parmales</taxon>
        <taxon>Triparmaceae</taxon>
        <taxon>Triparma</taxon>
    </lineage>
</organism>
<dbReference type="PANTHER" id="PTHR44329">
    <property type="entry name" value="SERINE/THREONINE-PROTEIN KINASE TNNI3K-RELATED"/>
    <property type="match status" value="1"/>
</dbReference>
<evidence type="ECO:0000256" key="1">
    <source>
        <dbReference type="ARBA" id="ARBA00004370"/>
    </source>
</evidence>
<dbReference type="PROSITE" id="PS50405">
    <property type="entry name" value="GST_CTER"/>
    <property type="match status" value="1"/>
</dbReference>
<evidence type="ECO:0000256" key="5">
    <source>
        <dbReference type="ARBA" id="ARBA00023136"/>
    </source>
</evidence>
<dbReference type="InterPro" id="IPR000719">
    <property type="entry name" value="Prot_kinase_dom"/>
</dbReference>
<evidence type="ECO:0000256" key="2">
    <source>
        <dbReference type="ARBA" id="ARBA00007647"/>
    </source>
</evidence>
<dbReference type="GO" id="GO:0016020">
    <property type="term" value="C:membrane"/>
    <property type="evidence" value="ECO:0007669"/>
    <property type="project" value="UniProtKB-SubCell"/>
</dbReference>
<evidence type="ECO:0008006" key="11">
    <source>
        <dbReference type="Google" id="ProtNLM"/>
    </source>
</evidence>
<evidence type="ECO:0000256" key="6">
    <source>
        <dbReference type="SAM" id="MobiDB-lite"/>
    </source>
</evidence>